<proteinExistence type="inferred from homology"/>
<evidence type="ECO:0000256" key="2">
    <source>
        <dbReference type="ARBA" id="ARBA00022670"/>
    </source>
</evidence>
<dbReference type="Gene3D" id="1.10.1370.40">
    <property type="match status" value="1"/>
</dbReference>
<dbReference type="GO" id="GO:0046872">
    <property type="term" value="F:metal ion binding"/>
    <property type="evidence" value="ECO:0007669"/>
    <property type="project" value="UniProtKB-UniRule"/>
</dbReference>
<dbReference type="GO" id="GO:0004180">
    <property type="term" value="F:carboxypeptidase activity"/>
    <property type="evidence" value="ECO:0007669"/>
    <property type="project" value="TreeGrafter"/>
</dbReference>
<keyword evidence="5 7" id="KW-0862">Zinc</keyword>
<dbReference type="EMBL" id="CP035107">
    <property type="protein sequence ID" value="QAR31684.1"/>
    <property type="molecule type" value="Genomic_DNA"/>
</dbReference>
<keyword evidence="6 7" id="KW-0482">Metalloprotease</keyword>
<gene>
    <name evidence="9" type="ORF">EQP59_10210</name>
</gene>
<evidence type="ECO:0000256" key="7">
    <source>
        <dbReference type="RuleBase" id="RU003435"/>
    </source>
</evidence>
<protein>
    <submittedName>
        <fullName evidence="9">M3 family peptidase</fullName>
    </submittedName>
</protein>
<dbReference type="GO" id="GO:0004222">
    <property type="term" value="F:metalloendopeptidase activity"/>
    <property type="evidence" value="ECO:0007669"/>
    <property type="project" value="InterPro"/>
</dbReference>
<evidence type="ECO:0000259" key="8">
    <source>
        <dbReference type="Pfam" id="PF01432"/>
    </source>
</evidence>
<dbReference type="AlphaFoldDB" id="A0A3R5YX85"/>
<evidence type="ECO:0000256" key="4">
    <source>
        <dbReference type="ARBA" id="ARBA00022801"/>
    </source>
</evidence>
<evidence type="ECO:0000256" key="1">
    <source>
        <dbReference type="ARBA" id="ARBA00006040"/>
    </source>
</evidence>
<dbReference type="GO" id="GO:0005829">
    <property type="term" value="C:cytosol"/>
    <property type="evidence" value="ECO:0007669"/>
    <property type="project" value="TreeGrafter"/>
</dbReference>
<dbReference type="CDD" id="cd06456">
    <property type="entry name" value="M3A_DCP"/>
    <property type="match status" value="1"/>
</dbReference>
<dbReference type="Proteomes" id="UP000287701">
    <property type="component" value="Chromosome"/>
</dbReference>
<dbReference type="OrthoDB" id="9773538at2"/>
<dbReference type="SUPFAM" id="SSF55486">
    <property type="entry name" value="Metalloproteases ('zincins'), catalytic domain"/>
    <property type="match status" value="1"/>
</dbReference>
<dbReference type="InterPro" id="IPR024079">
    <property type="entry name" value="MetalloPept_cat_dom_sf"/>
</dbReference>
<comment type="similarity">
    <text evidence="1 7">Belongs to the peptidase M3 family.</text>
</comment>
<evidence type="ECO:0000313" key="9">
    <source>
        <dbReference type="EMBL" id="QAR31684.1"/>
    </source>
</evidence>
<reference evidence="9 10" key="1">
    <citation type="submission" date="2019-01" db="EMBL/GenBank/DDBJ databases">
        <title>Whole Genome of Ornithobacterium rhinotracheale FARPER-174b.</title>
        <authorList>
            <person name="Tataje-Lavanda L.A."/>
            <person name="Montalvan A."/>
            <person name="Montesinos R."/>
            <person name="Zimic M."/>
            <person name="Fernandez-Sanchez M."/>
            <person name="Fernandez-Diaz M."/>
        </authorList>
    </citation>
    <scope>NUCLEOTIDE SEQUENCE [LARGE SCALE GENOMIC DNA]</scope>
    <source>
        <strain evidence="9 10">FARPER-174b</strain>
    </source>
</reference>
<sequence length="676" mass="77393">MSQNILTQDIFKTPYQTPPFEQIKLEDYKPAFEQAIAEAKAEIDSITENPNLPDFFNTIEALSLSGEKLNRISSIFFNLNSAETNDEMQVLAQEISPLLSEFSSDISLNKALFERIQKVYDSKPEGLTPEQQRLLDKTYKNFSRNGALLSEKDQERVRQIDQELSLLSLQFGQNVLAATNDYILHITDKKNLDGLPQDEIDAAKETADEKSLDGWAITLQMPSYLGFMKYAKNRNLREKLYRANGSKNFAENKFNNAENVLKIIKLRAERAHLLGYKNHATFVLEERMAQSPENVQNFLENLLQKAKPFGQEEIKKLSIYAKEKEGISELMPWDHAYFAEAYKKENFSLSDQELKPYFQLEKVIDGAFEIAGKLYNLSFKEVNDIEKYHADVRTFHVMKENEIIGILYTDFFPRAGKRPGAWMTSYRDGYFLDGEHKIPQISIVCNFTKPTAEKPSLLTFSEVTTLFHEFGHALHGLLANTQYASLAGTNVYWDFVELPSQFMENFCYEPEALQLFAKHYQTEEVIPQDLIDKIMAASQFMEGYQTLRQLGFGLLDMAWHTTEPEKITNLAHFERENMAKTQLYPSVEGTNMSTAFSHIFQGGYAAGYYSYKWAEVLDADAFDYFKQNGIFNPEIAKKFYTLLSSGGTVAPMQLYVAFRGQKPSNSALLKRAGLVK</sequence>
<dbReference type="InterPro" id="IPR024077">
    <property type="entry name" value="Neurolysin/TOP_dom2"/>
</dbReference>
<feature type="domain" description="Peptidase M3A/M3B catalytic" evidence="8">
    <location>
        <begin position="227"/>
        <end position="673"/>
    </location>
</feature>
<dbReference type="Gene3D" id="1.10.1370.10">
    <property type="entry name" value="Neurolysin, domain 3"/>
    <property type="match status" value="1"/>
</dbReference>
<comment type="cofactor">
    <cofactor evidence="7">
        <name>Zn(2+)</name>
        <dbReference type="ChEBI" id="CHEBI:29105"/>
    </cofactor>
    <text evidence="7">Binds 1 zinc ion.</text>
</comment>
<dbReference type="FunFam" id="3.40.390.10:FF:000009">
    <property type="entry name" value="Oligopeptidase A"/>
    <property type="match status" value="1"/>
</dbReference>
<accession>A0A3R5YX85</accession>
<keyword evidence="2 7" id="KW-0645">Protease</keyword>
<evidence type="ECO:0000256" key="3">
    <source>
        <dbReference type="ARBA" id="ARBA00022723"/>
    </source>
</evidence>
<dbReference type="PANTHER" id="PTHR43660">
    <property type="entry name" value="DIPEPTIDYL CARBOXYPEPTIDASE"/>
    <property type="match status" value="1"/>
</dbReference>
<name>A0A3R5YX85_ORNRH</name>
<dbReference type="GO" id="GO:0006508">
    <property type="term" value="P:proteolysis"/>
    <property type="evidence" value="ECO:0007669"/>
    <property type="project" value="UniProtKB-KW"/>
</dbReference>
<dbReference type="Pfam" id="PF01432">
    <property type="entry name" value="Peptidase_M3"/>
    <property type="match status" value="1"/>
</dbReference>
<dbReference type="RefSeq" id="WP_128502124.1">
    <property type="nucleotide sequence ID" value="NZ_CP035107.1"/>
</dbReference>
<evidence type="ECO:0000256" key="6">
    <source>
        <dbReference type="ARBA" id="ARBA00023049"/>
    </source>
</evidence>
<evidence type="ECO:0000256" key="5">
    <source>
        <dbReference type="ARBA" id="ARBA00022833"/>
    </source>
</evidence>
<keyword evidence="3 7" id="KW-0479">Metal-binding</keyword>
<dbReference type="InterPro" id="IPR001567">
    <property type="entry name" value="Pept_M3A_M3B_dom"/>
</dbReference>
<dbReference type="InterPro" id="IPR045090">
    <property type="entry name" value="Pept_M3A_M3B"/>
</dbReference>
<evidence type="ECO:0000313" key="10">
    <source>
        <dbReference type="Proteomes" id="UP000287701"/>
    </source>
</evidence>
<dbReference type="PANTHER" id="PTHR43660:SF1">
    <property type="entry name" value="DIPEPTIDYL CARBOXYPEPTIDASE"/>
    <property type="match status" value="1"/>
</dbReference>
<dbReference type="InterPro" id="IPR034005">
    <property type="entry name" value="M3A_DCP"/>
</dbReference>
<dbReference type="Gene3D" id="3.40.390.10">
    <property type="entry name" value="Collagenase (Catalytic Domain)"/>
    <property type="match status" value="1"/>
</dbReference>
<organism evidence="9 10">
    <name type="scientific">Ornithobacterium rhinotracheale</name>
    <dbReference type="NCBI Taxonomy" id="28251"/>
    <lineage>
        <taxon>Bacteria</taxon>
        <taxon>Pseudomonadati</taxon>
        <taxon>Bacteroidota</taxon>
        <taxon>Flavobacteriia</taxon>
        <taxon>Flavobacteriales</taxon>
        <taxon>Weeksellaceae</taxon>
        <taxon>Ornithobacterium</taxon>
    </lineage>
</organism>
<keyword evidence="4 7" id="KW-0378">Hydrolase</keyword>